<evidence type="ECO:0000313" key="4">
    <source>
        <dbReference type="EMBL" id="KAF9870972.1"/>
    </source>
</evidence>
<dbReference type="Proteomes" id="UP000781932">
    <property type="component" value="Unassembled WGS sequence"/>
</dbReference>
<comment type="similarity">
    <text evidence="1">Belongs to the NmrA-type oxidoreductase family.</text>
</comment>
<dbReference type="InterPro" id="IPR036291">
    <property type="entry name" value="NAD(P)-bd_dom_sf"/>
</dbReference>
<dbReference type="GO" id="GO:0005634">
    <property type="term" value="C:nucleus"/>
    <property type="evidence" value="ECO:0007669"/>
    <property type="project" value="TreeGrafter"/>
</dbReference>
<evidence type="ECO:0000256" key="2">
    <source>
        <dbReference type="ARBA" id="ARBA00022857"/>
    </source>
</evidence>
<dbReference type="PANTHER" id="PTHR42748:SF29">
    <property type="entry name" value="NMRA-LIKE DOMAIN-CONTAINING PROTEIN"/>
    <property type="match status" value="1"/>
</dbReference>
<dbReference type="InterPro" id="IPR008030">
    <property type="entry name" value="NmrA-like"/>
</dbReference>
<keyword evidence="5" id="KW-1185">Reference proteome</keyword>
<dbReference type="EMBL" id="JAATWM020000049">
    <property type="protein sequence ID" value="KAF9870972.1"/>
    <property type="molecule type" value="Genomic_DNA"/>
</dbReference>
<protein>
    <submittedName>
        <fullName evidence="4">NmrA-like family protein</fullName>
    </submittedName>
</protein>
<dbReference type="Gene3D" id="3.90.25.10">
    <property type="entry name" value="UDP-galactose 4-epimerase, domain 1"/>
    <property type="match status" value="1"/>
</dbReference>
<comment type="caution">
    <text evidence="4">The sequence shown here is derived from an EMBL/GenBank/DDBJ whole genome shotgun (WGS) entry which is preliminary data.</text>
</comment>
<keyword evidence="2" id="KW-0521">NADP</keyword>
<dbReference type="Pfam" id="PF05368">
    <property type="entry name" value="NmrA"/>
    <property type="match status" value="1"/>
</dbReference>
<organism evidence="4 5">
    <name type="scientific">Colletotrichum karsti</name>
    <dbReference type="NCBI Taxonomy" id="1095194"/>
    <lineage>
        <taxon>Eukaryota</taxon>
        <taxon>Fungi</taxon>
        <taxon>Dikarya</taxon>
        <taxon>Ascomycota</taxon>
        <taxon>Pezizomycotina</taxon>
        <taxon>Sordariomycetes</taxon>
        <taxon>Hypocreomycetidae</taxon>
        <taxon>Glomerellales</taxon>
        <taxon>Glomerellaceae</taxon>
        <taxon>Colletotrichum</taxon>
        <taxon>Colletotrichum boninense species complex</taxon>
    </lineage>
</organism>
<dbReference type="InterPro" id="IPR051164">
    <property type="entry name" value="NmrA-like_oxidored"/>
</dbReference>
<evidence type="ECO:0000259" key="3">
    <source>
        <dbReference type="Pfam" id="PF05368"/>
    </source>
</evidence>
<gene>
    <name evidence="4" type="ORF">CkaCkLH20_11644</name>
</gene>
<dbReference type="SUPFAM" id="SSF51735">
    <property type="entry name" value="NAD(P)-binding Rossmann-fold domains"/>
    <property type="match status" value="1"/>
</dbReference>
<sequence length="344" mass="37543">MSSTPIKTLVVIGATGNQGGSVARTFLNPSSLASQWHVRAVTRNPKSAAALELSRLGAEVVSASLDSLADLRAAFKDANAIFAVTDFWSAIQSPTVVQQAQEKGVHPAVVAQATEEEWGHNIAVAAADIPTLERFVFSTLPGVSELSQGKLRHVYHYDGKANIAKHIQQSFPQLWSKTSQIIVGHYNSNILPGSFFAPVYNAETKRAEFDGPTPADTPLPFINAPVSTGPFVKALILDEPVGTILAGFDEWQSRQQTVDFLGRLTGKEYGYVQKTVEELANSSPLGLELPETHLFVAEYGFFGQGVDGWKEKLTWPSDLKIKIETPSLEQWLREQDWNPVFPSA</sequence>
<evidence type="ECO:0000256" key="1">
    <source>
        <dbReference type="ARBA" id="ARBA00006328"/>
    </source>
</evidence>
<name>A0A9P6HU00_9PEZI</name>
<dbReference type="RefSeq" id="XP_038740433.1">
    <property type="nucleotide sequence ID" value="XM_038894358.1"/>
</dbReference>
<dbReference type="AlphaFoldDB" id="A0A9P6HU00"/>
<dbReference type="PANTHER" id="PTHR42748">
    <property type="entry name" value="NITROGEN METABOLITE REPRESSION PROTEIN NMRA FAMILY MEMBER"/>
    <property type="match status" value="1"/>
</dbReference>
<accession>A0A9P6HU00</accession>
<reference evidence="4" key="2">
    <citation type="submission" date="2020-11" db="EMBL/GenBank/DDBJ databases">
        <title>Whole genome sequencing of Colletotrichum sp.</title>
        <authorList>
            <person name="Li H."/>
        </authorList>
    </citation>
    <scope>NUCLEOTIDE SEQUENCE</scope>
    <source>
        <strain evidence="4">CkLH20</strain>
    </source>
</reference>
<proteinExistence type="inferred from homology"/>
<reference evidence="4" key="1">
    <citation type="submission" date="2020-03" db="EMBL/GenBank/DDBJ databases">
        <authorList>
            <person name="He L."/>
        </authorList>
    </citation>
    <scope>NUCLEOTIDE SEQUENCE</scope>
    <source>
        <strain evidence="4">CkLH20</strain>
    </source>
</reference>
<dbReference type="GeneID" id="62167432"/>
<feature type="domain" description="NmrA-like" evidence="3">
    <location>
        <begin position="7"/>
        <end position="303"/>
    </location>
</feature>
<evidence type="ECO:0000313" key="5">
    <source>
        <dbReference type="Proteomes" id="UP000781932"/>
    </source>
</evidence>
<dbReference type="OrthoDB" id="3358371at2759"/>
<dbReference type="Gene3D" id="3.40.50.720">
    <property type="entry name" value="NAD(P)-binding Rossmann-like Domain"/>
    <property type="match status" value="1"/>
</dbReference>